<sequence length="32" mass="3530">MNLICTFAQLRILNVENCGGLVDNEIIASLDH</sequence>
<protein>
    <submittedName>
        <fullName evidence="1">Uncharacterized protein</fullName>
    </submittedName>
</protein>
<accession>A0A1G5F9U0</accession>
<dbReference type="STRING" id="582692.SAMN05720606_104123"/>
<evidence type="ECO:0000313" key="1">
    <source>
        <dbReference type="EMBL" id="SCY35983.1"/>
    </source>
</evidence>
<dbReference type="EMBL" id="FMVM01000004">
    <property type="protein sequence ID" value="SCY35983.1"/>
    <property type="molecule type" value="Genomic_DNA"/>
</dbReference>
<name>A0A1G5F9U0_9BACL</name>
<evidence type="ECO:0000313" key="2">
    <source>
        <dbReference type="Proteomes" id="UP000198538"/>
    </source>
</evidence>
<proteinExistence type="predicted"/>
<gene>
    <name evidence="1" type="ORF">SAMN05720606_104123</name>
</gene>
<dbReference type="Proteomes" id="UP000198538">
    <property type="component" value="Unassembled WGS sequence"/>
</dbReference>
<dbReference type="AlphaFoldDB" id="A0A1G5F9U0"/>
<keyword evidence="2" id="KW-1185">Reference proteome</keyword>
<organism evidence="1 2">
    <name type="scientific">Paenibacillus polysaccharolyticus</name>
    <dbReference type="NCBI Taxonomy" id="582692"/>
    <lineage>
        <taxon>Bacteria</taxon>
        <taxon>Bacillati</taxon>
        <taxon>Bacillota</taxon>
        <taxon>Bacilli</taxon>
        <taxon>Bacillales</taxon>
        <taxon>Paenibacillaceae</taxon>
        <taxon>Paenibacillus</taxon>
    </lineage>
</organism>
<reference evidence="2" key="1">
    <citation type="submission" date="2016-10" db="EMBL/GenBank/DDBJ databases">
        <authorList>
            <person name="Varghese N."/>
            <person name="Submissions S."/>
        </authorList>
    </citation>
    <scope>NUCLEOTIDE SEQUENCE [LARGE SCALE GENOMIC DNA]</scope>
    <source>
        <strain evidence="2">BL9</strain>
    </source>
</reference>